<dbReference type="Proteomes" id="UP001652503">
    <property type="component" value="Unassembled WGS sequence"/>
</dbReference>
<proteinExistence type="predicted"/>
<dbReference type="EMBL" id="JAOWLA010000002">
    <property type="protein sequence ID" value="MCV2863525.1"/>
    <property type="molecule type" value="Genomic_DNA"/>
</dbReference>
<sequence length="155" mass="16830">MAKDLQANLSADLEELDREALKAEWEKTFGSSPPLYLSLAFMRTAIGYERQCWTFGGLSPATRRALASALAARAGWEGRAAQAAAASPVAAPGALLVREWNGRTYRVEVLDEGYCFDGRTWASLTAIAKRITGTNWSGPRFFGLTPKRGMKVGEG</sequence>
<comment type="caution">
    <text evidence="1">The sequence shown here is derived from an EMBL/GenBank/DDBJ whole genome shotgun (WGS) entry which is preliminary data.</text>
</comment>
<name>A0ABT2YXG9_9RHOB</name>
<keyword evidence="2" id="KW-1185">Reference proteome</keyword>
<protein>
    <submittedName>
        <fullName evidence="1">DUF2924 domain-containing protein</fullName>
    </submittedName>
</protein>
<dbReference type="InterPro" id="IPR021322">
    <property type="entry name" value="DUF2924"/>
</dbReference>
<dbReference type="Pfam" id="PF11149">
    <property type="entry name" value="DUF2924"/>
    <property type="match status" value="1"/>
</dbReference>
<organism evidence="1 2">
    <name type="scientific">Albidovulum sediminicola</name>
    <dbReference type="NCBI Taxonomy" id="2984331"/>
    <lineage>
        <taxon>Bacteria</taxon>
        <taxon>Pseudomonadati</taxon>
        <taxon>Pseudomonadota</taxon>
        <taxon>Alphaproteobacteria</taxon>
        <taxon>Rhodobacterales</taxon>
        <taxon>Paracoccaceae</taxon>
        <taxon>Albidovulum</taxon>
    </lineage>
</organism>
<dbReference type="RefSeq" id="WP_263719979.1">
    <property type="nucleotide sequence ID" value="NZ_JAOWLA010000002.1"/>
</dbReference>
<gene>
    <name evidence="1" type="ORF">OE647_02100</name>
</gene>
<accession>A0ABT2YXG9</accession>
<reference evidence="1 2" key="1">
    <citation type="submission" date="2022-10" db="EMBL/GenBank/DDBJ databases">
        <title>Defluviimonas sp. nov., isolated from ocean surface water.</title>
        <authorList>
            <person name="He W."/>
            <person name="Wang L."/>
            <person name="Zhang D.-F."/>
        </authorList>
    </citation>
    <scope>NUCLEOTIDE SEQUENCE [LARGE SCALE GENOMIC DNA]</scope>
    <source>
        <strain evidence="1 2">WL0075</strain>
    </source>
</reference>
<evidence type="ECO:0000313" key="2">
    <source>
        <dbReference type="Proteomes" id="UP001652503"/>
    </source>
</evidence>
<evidence type="ECO:0000313" key="1">
    <source>
        <dbReference type="EMBL" id="MCV2863525.1"/>
    </source>
</evidence>